<dbReference type="InterPro" id="IPR029058">
    <property type="entry name" value="AB_hydrolase_fold"/>
</dbReference>
<dbReference type="GO" id="GO:0016787">
    <property type="term" value="F:hydrolase activity"/>
    <property type="evidence" value="ECO:0007669"/>
    <property type="project" value="UniProtKB-KW"/>
</dbReference>
<evidence type="ECO:0000313" key="2">
    <source>
        <dbReference type="EMBL" id="WWF05835.1"/>
    </source>
</evidence>
<name>A0ABZ2FGG7_9MICO</name>
<dbReference type="EMBL" id="CP104874">
    <property type="protein sequence ID" value="WWF05835.1"/>
    <property type="molecule type" value="Genomic_DNA"/>
</dbReference>
<evidence type="ECO:0000313" key="3">
    <source>
        <dbReference type="Proteomes" id="UP001381003"/>
    </source>
</evidence>
<dbReference type="InterPro" id="IPR002925">
    <property type="entry name" value="Dienelactn_hydro"/>
</dbReference>
<dbReference type="Pfam" id="PF01738">
    <property type="entry name" value="DLH"/>
    <property type="match status" value="1"/>
</dbReference>
<sequence length="234" mass="24858">MSTDVRIEPEVSTTTLDGAPVRVLSLLLGGVPRGAVALVAGPDGLGEIAAVETMNALAQHGYESVLASGESPDGTVVVDHLVAVLAERGWEDEQIAVVGYGRGARTALVAAAGRAFGAAVSIPRESRHLLVPEPVTQLRTAWLGLVGLGGQRALSGDLAAYREDLDARALEHTRIVGYPGAEHCLRDSTDPREHAAAFDAWQRTAEWLNTHVAPRPTPFALAWRERLRSLQPTT</sequence>
<keyword evidence="2" id="KW-0378">Hydrolase</keyword>
<feature type="domain" description="Dienelactone hydrolase" evidence="1">
    <location>
        <begin position="80"/>
        <end position="211"/>
    </location>
</feature>
<dbReference type="SUPFAM" id="SSF53474">
    <property type="entry name" value="alpha/beta-Hydrolases"/>
    <property type="match status" value="1"/>
</dbReference>
<keyword evidence="3" id="KW-1185">Reference proteome</keyword>
<protein>
    <submittedName>
        <fullName evidence="2">Dienelactone hydrolase family protein</fullName>
    </submittedName>
</protein>
<dbReference type="Proteomes" id="UP001381003">
    <property type="component" value="Chromosome"/>
</dbReference>
<evidence type="ECO:0000259" key="1">
    <source>
        <dbReference type="Pfam" id="PF01738"/>
    </source>
</evidence>
<gene>
    <name evidence="2" type="ORF">N5P18_02875</name>
</gene>
<reference evidence="2 3" key="1">
    <citation type="submission" date="2022-09" db="EMBL/GenBank/DDBJ databases">
        <title>Complete genome sequence of Janibacter terrae strain COS04-44, PCL-degrading bacteria isolated from oil spilled coast.</title>
        <authorList>
            <person name="Park H."/>
            <person name="Kim J.Y."/>
            <person name="An S.H."/>
            <person name="Lee C.M."/>
            <person name="Weon H.-Y."/>
        </authorList>
    </citation>
    <scope>NUCLEOTIDE SEQUENCE [LARGE SCALE GENOMIC DNA]</scope>
    <source>
        <strain evidence="2 3">COS04-44</strain>
    </source>
</reference>
<dbReference type="Gene3D" id="3.40.50.1820">
    <property type="entry name" value="alpha/beta hydrolase"/>
    <property type="match status" value="1"/>
</dbReference>
<dbReference type="RefSeq" id="WP_338538627.1">
    <property type="nucleotide sequence ID" value="NZ_CP104874.1"/>
</dbReference>
<organism evidence="2 3">
    <name type="scientific">Janibacter terrae</name>
    <dbReference type="NCBI Taxonomy" id="103817"/>
    <lineage>
        <taxon>Bacteria</taxon>
        <taxon>Bacillati</taxon>
        <taxon>Actinomycetota</taxon>
        <taxon>Actinomycetes</taxon>
        <taxon>Micrococcales</taxon>
        <taxon>Intrasporangiaceae</taxon>
        <taxon>Janibacter</taxon>
    </lineage>
</organism>
<accession>A0ABZ2FGG7</accession>
<proteinExistence type="predicted"/>